<dbReference type="GO" id="GO:0070291">
    <property type="term" value="P:N-acylethanolamine metabolic process"/>
    <property type="evidence" value="ECO:0007669"/>
    <property type="project" value="TreeGrafter"/>
</dbReference>
<keyword evidence="3" id="KW-1133">Transmembrane helix</keyword>
<feature type="non-terminal residue" evidence="6">
    <location>
        <position position="1389"/>
    </location>
</feature>
<dbReference type="PANTHER" id="PTHR15032:SF4">
    <property type="entry name" value="N-ACYL-PHOSPHATIDYLETHANOLAMINE-HYDROLYZING PHOSPHOLIPASE D"/>
    <property type="match status" value="1"/>
</dbReference>
<dbReference type="InterPro" id="IPR016158">
    <property type="entry name" value="Cullin_homology"/>
</dbReference>
<protein>
    <submittedName>
        <fullName evidence="6">N-acyl-phosphatidylethanolamine-hydrolyzing phospholipase D</fullName>
    </submittedName>
</protein>
<dbReference type="Gene3D" id="3.60.15.10">
    <property type="entry name" value="Ribonuclease Z/Hydroxyacylglutathione hydrolase-like"/>
    <property type="match status" value="1"/>
</dbReference>
<dbReference type="PROSITE" id="PS00028">
    <property type="entry name" value="ZINC_FINGER_C2H2_1"/>
    <property type="match status" value="1"/>
</dbReference>
<keyword evidence="1" id="KW-0479">Metal-binding</keyword>
<dbReference type="InterPro" id="IPR036866">
    <property type="entry name" value="RibonucZ/Hydroxyglut_hydro"/>
</dbReference>
<evidence type="ECO:0000256" key="1">
    <source>
        <dbReference type="PROSITE-ProRule" id="PRU00042"/>
    </source>
</evidence>
<feature type="transmembrane region" description="Helical" evidence="3">
    <location>
        <begin position="1359"/>
        <end position="1378"/>
    </location>
</feature>
<dbReference type="GO" id="GO:0006511">
    <property type="term" value="P:ubiquitin-dependent protein catabolic process"/>
    <property type="evidence" value="ECO:0007669"/>
    <property type="project" value="InterPro"/>
</dbReference>
<dbReference type="SUPFAM" id="SSF56281">
    <property type="entry name" value="Metallo-hydrolase/oxidoreductase"/>
    <property type="match status" value="1"/>
</dbReference>
<dbReference type="GO" id="GO:0005737">
    <property type="term" value="C:cytoplasm"/>
    <property type="evidence" value="ECO:0007669"/>
    <property type="project" value="TreeGrafter"/>
</dbReference>
<comment type="similarity">
    <text evidence="2">Belongs to the cullin family.</text>
</comment>
<dbReference type="InterPro" id="IPR001279">
    <property type="entry name" value="Metallo-B-lactamas"/>
</dbReference>
<evidence type="ECO:0000313" key="6">
    <source>
        <dbReference type="EMBL" id="KRX36055.1"/>
    </source>
</evidence>
<proteinExistence type="inferred from homology"/>
<feature type="transmembrane region" description="Helical" evidence="3">
    <location>
        <begin position="1320"/>
        <end position="1339"/>
    </location>
</feature>
<reference evidence="6 7" key="1">
    <citation type="submission" date="2015-01" db="EMBL/GenBank/DDBJ databases">
        <title>Evolution of Trichinella species and genotypes.</title>
        <authorList>
            <person name="Korhonen P.K."/>
            <person name="Edoardo P."/>
            <person name="Giuseppe L.R."/>
            <person name="Gasser R.B."/>
        </authorList>
    </citation>
    <scope>NUCLEOTIDE SEQUENCE [LARGE SCALE GENOMIC DNA]</scope>
    <source>
        <strain evidence="6">ISS417</strain>
    </source>
</reference>
<dbReference type="Proteomes" id="UP000055048">
    <property type="component" value="Unassembled WGS sequence"/>
</dbReference>
<feature type="transmembrane region" description="Helical" evidence="3">
    <location>
        <begin position="1237"/>
        <end position="1262"/>
    </location>
</feature>
<dbReference type="GO" id="GO:0070290">
    <property type="term" value="F:N-acylphosphatidylethanolamine-specific phospholipase D activity"/>
    <property type="evidence" value="ECO:0007669"/>
    <property type="project" value="TreeGrafter"/>
</dbReference>
<dbReference type="GO" id="GO:0008270">
    <property type="term" value="F:zinc ion binding"/>
    <property type="evidence" value="ECO:0007669"/>
    <property type="project" value="UniProtKB-KW"/>
</dbReference>
<keyword evidence="3" id="KW-0472">Membrane</keyword>
<dbReference type="Pfam" id="PF25773">
    <property type="entry name" value="TPR_ANAPC2"/>
    <property type="match status" value="1"/>
</dbReference>
<feature type="transmembrane region" description="Helical" evidence="3">
    <location>
        <begin position="1202"/>
        <end position="1225"/>
    </location>
</feature>
<dbReference type="InterPro" id="IPR059120">
    <property type="entry name" value="Cullin-like_AB"/>
</dbReference>
<dbReference type="SUPFAM" id="SSF75632">
    <property type="entry name" value="Cullin homology domain"/>
    <property type="match status" value="1"/>
</dbReference>
<evidence type="ECO:0000256" key="2">
    <source>
        <dbReference type="PROSITE-ProRule" id="PRU00330"/>
    </source>
</evidence>
<dbReference type="GO" id="GO:0070292">
    <property type="term" value="P:N-acylphosphatidylethanolamine metabolic process"/>
    <property type="evidence" value="ECO:0007669"/>
    <property type="project" value="TreeGrafter"/>
</dbReference>
<dbReference type="PROSITE" id="PS50069">
    <property type="entry name" value="CULLIN_2"/>
    <property type="match status" value="1"/>
</dbReference>
<accession>A0A0V0TBV2</accession>
<evidence type="ECO:0000256" key="3">
    <source>
        <dbReference type="SAM" id="Phobius"/>
    </source>
</evidence>
<keyword evidence="1" id="KW-0862">Zinc</keyword>
<feature type="domain" description="Cullin family profile" evidence="4">
    <location>
        <begin position="737"/>
        <end position="973"/>
    </location>
</feature>
<dbReference type="Pfam" id="PF12706">
    <property type="entry name" value="Lactamase_B_2"/>
    <property type="match status" value="1"/>
</dbReference>
<sequence>MIDIKKWSPLVRAGRFQIPWKSEASLPGIFAFIRWKLGSKHDRCFCDAEHNLETVVPEFNNESRIEGLHATWLGHASLLVKMKDGVFLTDPVLNEHHSWYGIKRIMPTPFSVSDLPKINAVLISHNHYDHLDAATVGTLNERFGDSLTWFVPMGLREWFLQFQCKNVHQLTWWEEMQFKTEEEESFTIVCLPAQHWSWRSPLDKNKSLWCSWAIIGRNRRFFFAGDTGYCSSFQDIGNAFGPFDLAAIPIGCYEPRWFMKFQHVDPEEAVQIHLDVKARQSLGIHWGTFRMGAYEHPTEPPCKLRQVLSSRNLGNDSFLTLPQGGKPEFYPCNECTRAFWTEFEKEKHVLSCHTGALVWKGVRLMYPSGVQSNCRFIFECELKNRILPEFFDEIEKAIDEHVLAGKIISKNILKYIDVFNRAVSVLYVNLKKYENGEFELDWRSIVEEFKKQYHSLNPVKFEQLFEVLYRVWFWIYFSDQASKFSRREENRRTSCLVCLEDSASCVCEEFRSKIIEANNFLIALDFRIPELSLLCLRIAQGMVRDKIVIVVRRLEEYEFRGLQNIFSYLKKVVFGWLYVVMRRKVEDPFAEDLDVNTFLLRCEANLQMATFEIYGRTLISMVFQLIESFPSSYQIWMDLRYCMQRTGPCLDGDFINEVKKFVRLRILAQNTTTARILILYIKLYRALHIVFIPDSMATGIFHNIQAFLKSRCNLLSRAIALFRRPQLMKYLGQELSFNPETFPDECTNELENKFKYPVESLMDRPGIYPATGKNFITARMLIDLSGSQQDFFNEYRKILSAKLIRRFYRACAFEYHILKSIDSSANSDYHYQCQMMIRDVFNSKAFETAYSEKMIRENIKLMPVHCIVASANSWPEFAKESLVLPDSISEYFAKISEYFKQWKRSRILHLIPNLGSVHLQMRLNGREMQYIVEPCCACIILQFANNIEISIAELCEKLKAPYKEIERSLNFWFQAGVLGSKKNANWYLRPSSNWVSQACIGRRPCEEIGIEDEFAISEEDGEDAINEYILSLEEYWPTMRGWFQRFESLTPDRAYLMLKILVRQKEMLTVDIVKRYFQMKLEQGALISDNGASENQNLFLNQCSCEVMNDKKSDTEIALLCSVNFTIGILVVVINTIPFSILLVMKKFNSEISLVFVTIQMIDGVQFLIRGVRCNTISKWSYVPLVFIGECLMTNFEIYLRLFYHLARVCTMTLITVNCILLFLMPRVHQKLEKWNFFQILILILTILSVLYATIICLYVWMNGSGGGKIPQFCYYEQVLPRNYRRLAFVFNFVLYNLDHHFQKRFSDSKEKLSESKERIAIVCRLAVFIVIEASLRIYPKTFFSFMLKESINLTVPNILYWSSNILASIYSVIYCFINPCIKHFFKKF</sequence>
<keyword evidence="3" id="KW-0812">Transmembrane</keyword>
<dbReference type="OrthoDB" id="332863at2759"/>
<dbReference type="InterPro" id="IPR036317">
    <property type="entry name" value="Cullin_homology_sf"/>
</dbReference>
<keyword evidence="7" id="KW-1185">Reference proteome</keyword>
<feature type="transmembrane region" description="Helical" evidence="3">
    <location>
        <begin position="1117"/>
        <end position="1145"/>
    </location>
</feature>
<dbReference type="InterPro" id="IPR057975">
    <property type="entry name" value="TPR_ANAPC2"/>
</dbReference>
<evidence type="ECO:0000259" key="4">
    <source>
        <dbReference type="PROSITE" id="PS50069"/>
    </source>
</evidence>
<comment type="caution">
    <text evidence="6">The sequence shown here is derived from an EMBL/GenBank/DDBJ whole genome shotgun (WGS) entry which is preliminary data.</text>
</comment>
<dbReference type="Pfam" id="PF26557">
    <property type="entry name" value="Cullin_AB"/>
    <property type="match status" value="1"/>
</dbReference>
<dbReference type="GO" id="GO:0031625">
    <property type="term" value="F:ubiquitin protein ligase binding"/>
    <property type="evidence" value="ECO:0007669"/>
    <property type="project" value="InterPro"/>
</dbReference>
<evidence type="ECO:0000259" key="5">
    <source>
        <dbReference type="PROSITE" id="PS50157"/>
    </source>
</evidence>
<feature type="domain" description="C2H2-type" evidence="5">
    <location>
        <begin position="330"/>
        <end position="355"/>
    </location>
</feature>
<dbReference type="STRING" id="144512.A0A0V0TBV2"/>
<dbReference type="PROSITE" id="PS50157">
    <property type="entry name" value="ZINC_FINGER_C2H2_2"/>
    <property type="match status" value="1"/>
</dbReference>
<name>A0A0V0TBV2_9BILA</name>
<dbReference type="EMBL" id="JYDJ01000388">
    <property type="protein sequence ID" value="KRX36055.1"/>
    <property type="molecule type" value="Genomic_DNA"/>
</dbReference>
<dbReference type="PANTHER" id="PTHR15032">
    <property type="entry name" value="N-ACYL-PHOSPHATIDYLETHANOLAMINE-HYDROLYZING PHOSPHOLIPASE D"/>
    <property type="match status" value="1"/>
</dbReference>
<dbReference type="Gene3D" id="3.30.230.130">
    <property type="entry name" value="Cullin, Chain C, Domain 2"/>
    <property type="match status" value="1"/>
</dbReference>
<evidence type="ECO:0000313" key="7">
    <source>
        <dbReference type="Proteomes" id="UP000055048"/>
    </source>
</evidence>
<organism evidence="6 7">
    <name type="scientific">Trichinella murrelli</name>
    <dbReference type="NCBI Taxonomy" id="144512"/>
    <lineage>
        <taxon>Eukaryota</taxon>
        <taxon>Metazoa</taxon>
        <taxon>Ecdysozoa</taxon>
        <taxon>Nematoda</taxon>
        <taxon>Enoplea</taxon>
        <taxon>Dorylaimia</taxon>
        <taxon>Trichinellida</taxon>
        <taxon>Trichinellidae</taxon>
        <taxon>Trichinella</taxon>
    </lineage>
</organism>
<keyword evidence="1" id="KW-0863">Zinc-finger</keyword>
<gene>
    <name evidence="6" type="primary">NAPEPLD</name>
    <name evidence="6" type="ORF">T05_11533</name>
</gene>
<dbReference type="InterPro" id="IPR013087">
    <property type="entry name" value="Znf_C2H2_type"/>
</dbReference>